<dbReference type="RefSeq" id="WP_011777079.1">
    <property type="nucleotide sequence ID" value="NC_008713.1"/>
</dbReference>
<dbReference type="eggNOG" id="COG5293">
    <property type="taxonomic scope" value="Bacteria"/>
</dbReference>
<feature type="coiled-coil region" evidence="1">
    <location>
        <begin position="237"/>
        <end position="264"/>
    </location>
</feature>
<dbReference type="EMBL" id="CP000476">
    <property type="protein sequence ID" value="ABM10808.1"/>
    <property type="molecule type" value="Genomic_DNA"/>
</dbReference>
<gene>
    <name evidence="4" type="ordered locus">AAur_pTC20005</name>
</gene>
<dbReference type="KEGG" id="aau:AAur_pTC20005"/>
<dbReference type="HOGENOM" id="CLU_033310_0_0_11"/>
<feature type="domain" description="ABC-three component systems C-terminal" evidence="3">
    <location>
        <begin position="266"/>
        <end position="371"/>
    </location>
</feature>
<evidence type="ECO:0000256" key="1">
    <source>
        <dbReference type="SAM" id="Coils"/>
    </source>
</evidence>
<dbReference type="Proteomes" id="UP000000637">
    <property type="component" value="Plasmid pTC2"/>
</dbReference>
<dbReference type="Pfam" id="PF10088">
    <property type="entry name" value="DUF2326"/>
    <property type="match status" value="1"/>
</dbReference>
<keyword evidence="5" id="KW-1185">Reference proteome</keyword>
<dbReference type="OrthoDB" id="7314834at2"/>
<dbReference type="InterPro" id="IPR018760">
    <property type="entry name" value="DUF2326"/>
</dbReference>
<evidence type="ECO:0000313" key="5">
    <source>
        <dbReference type="Proteomes" id="UP000000637"/>
    </source>
</evidence>
<evidence type="ECO:0000259" key="3">
    <source>
        <dbReference type="Pfam" id="PF20275"/>
    </source>
</evidence>
<sequence length="566" mass="62255">MLLTLTSDLPNFKAASFQPGLNIAVAERTKDASTEDSRNAVGKSSFIETLDFLLGASAGTDHVTRRPEIVDYSFELTMQFGSSTTAIRRSGQNPNEILLGGAKTNLEGLKDVLGRELFGLPGSGSQPSFRQLIAYYLRSESSGGFQEAVRTNSRQANLATQLPLAYLFGLDTSIPRRAMEISTSKKSLQSLRTAAKDPIFGRVVGSTEELEAEISTLTLGRLSLERQLENFHVIEMYAEHLERADELSRRIRQLNDDAALALQRTKDLQHSLVGEEREQPDHGYLTDVYEQVGIVFPERALRSYAEVAAFHESVVRNRRMYLAQELSDAEEAVLVMARDSAELDAQRAELMVLLQAGGALETFQAMQKDLGATEGKIAELREKLANVGALKEAKSHLQKQAMALEDSTKLSLHSRDEHVQMIGSLFTEFAFEIYGKKRPATLGIRESDQGYVFTPTLGGDSSAGVKSIEIFCFDLAMAVTAHRSGNGPDFLVHDSHLYDAVEARQTASALSLAANVCRDRGLQYVVALNSDDLEKASATVSDLEFHQCATLTDEYDTGGFFGKRFN</sequence>
<organism evidence="4 5">
    <name type="scientific">Paenarthrobacter aurescens (strain TC1)</name>
    <dbReference type="NCBI Taxonomy" id="290340"/>
    <lineage>
        <taxon>Bacteria</taxon>
        <taxon>Bacillati</taxon>
        <taxon>Actinomycetota</taxon>
        <taxon>Actinomycetes</taxon>
        <taxon>Micrococcales</taxon>
        <taxon>Micrococcaceae</taxon>
        <taxon>Paenarthrobacter</taxon>
    </lineage>
</organism>
<evidence type="ECO:0000313" key="4">
    <source>
        <dbReference type="EMBL" id="ABM10808.1"/>
    </source>
</evidence>
<dbReference type="Pfam" id="PF20275">
    <property type="entry name" value="CTD10"/>
    <property type="match status" value="1"/>
</dbReference>
<feature type="domain" description="DUF2326" evidence="2">
    <location>
        <begin position="432"/>
        <end position="565"/>
    </location>
</feature>
<reference evidence="4 5" key="1">
    <citation type="journal article" date="2006" name="PLoS Genet.">
        <title>Secrets of soil survival revealed by the genome sequence of Arthrobacter aurescens TC1.</title>
        <authorList>
            <person name="Mongodin E.F."/>
            <person name="Shapir N."/>
            <person name="Daugherty S.C."/>
            <person name="DeBoy R.T."/>
            <person name="Emerson J.B."/>
            <person name="Shvartzbeyn A."/>
            <person name="Radune D."/>
            <person name="Vamathevan J."/>
            <person name="Riggs F."/>
            <person name="Grinberg V."/>
            <person name="Khouri H."/>
            <person name="Wackett L.P."/>
            <person name="Nelson K.E."/>
            <person name="Sadowsky M.J."/>
        </authorList>
    </citation>
    <scope>NUCLEOTIDE SEQUENCE [LARGE SCALE GENOMIC DNA]</scope>
    <source>
        <strain evidence="4 5">TC1</strain>
    </source>
</reference>
<accession>A1RD59</accession>
<proteinExistence type="predicted"/>
<keyword evidence="1" id="KW-0175">Coiled coil</keyword>
<keyword evidence="4" id="KW-0614">Plasmid</keyword>
<evidence type="ECO:0000259" key="2">
    <source>
        <dbReference type="Pfam" id="PF10088"/>
    </source>
</evidence>
<geneLocation type="plasmid" evidence="4 5">
    <name>pTC2</name>
</geneLocation>
<dbReference type="InterPro" id="IPR046919">
    <property type="entry name" value="ABC-3C_CTD10"/>
</dbReference>
<protein>
    <submittedName>
        <fullName evidence="4">Uncharacterized protein</fullName>
    </submittedName>
</protein>
<dbReference type="AlphaFoldDB" id="A1RD59"/>
<name>A1RD59_PAEAT</name>